<dbReference type="SUPFAM" id="SSF54292">
    <property type="entry name" value="2Fe-2S ferredoxin-like"/>
    <property type="match status" value="1"/>
</dbReference>
<dbReference type="InterPro" id="IPR012675">
    <property type="entry name" value="Beta-grasp_dom_sf"/>
</dbReference>
<comment type="caution">
    <text evidence="2">The sequence shown here is derived from an EMBL/GenBank/DDBJ whole genome shotgun (WGS) entry which is preliminary data.</text>
</comment>
<feature type="non-terminal residue" evidence="2">
    <location>
        <position position="68"/>
    </location>
</feature>
<accession>A0A0F9DNM5</accession>
<dbReference type="InterPro" id="IPR036010">
    <property type="entry name" value="2Fe-2S_ferredoxin-like_sf"/>
</dbReference>
<dbReference type="GO" id="GO:0051536">
    <property type="term" value="F:iron-sulfur cluster binding"/>
    <property type="evidence" value="ECO:0007669"/>
    <property type="project" value="InterPro"/>
</dbReference>
<feature type="domain" description="2Fe-2S ferredoxin-type" evidence="1">
    <location>
        <begin position="4"/>
        <end position="68"/>
    </location>
</feature>
<dbReference type="CDD" id="cd00207">
    <property type="entry name" value="fer2"/>
    <property type="match status" value="1"/>
</dbReference>
<gene>
    <name evidence="2" type="ORF">LCGC14_2255850</name>
</gene>
<dbReference type="PROSITE" id="PS51085">
    <property type="entry name" value="2FE2S_FER_2"/>
    <property type="match status" value="1"/>
</dbReference>
<reference evidence="2" key="1">
    <citation type="journal article" date="2015" name="Nature">
        <title>Complex archaea that bridge the gap between prokaryotes and eukaryotes.</title>
        <authorList>
            <person name="Spang A."/>
            <person name="Saw J.H."/>
            <person name="Jorgensen S.L."/>
            <person name="Zaremba-Niedzwiedzka K."/>
            <person name="Martijn J."/>
            <person name="Lind A.E."/>
            <person name="van Eijk R."/>
            <person name="Schleper C."/>
            <person name="Guy L."/>
            <person name="Ettema T.J."/>
        </authorList>
    </citation>
    <scope>NUCLEOTIDE SEQUENCE</scope>
</reference>
<dbReference type="Gene3D" id="3.10.20.30">
    <property type="match status" value="1"/>
</dbReference>
<proteinExistence type="predicted"/>
<sequence length="68" mass="7496">MSEYSVTFQPQNKTARVKKGTTLLEATQKAQITINNICGGDGICGRCKMIVKKGRVYGEVSSKLTREE</sequence>
<organism evidence="2">
    <name type="scientific">marine sediment metagenome</name>
    <dbReference type="NCBI Taxonomy" id="412755"/>
    <lineage>
        <taxon>unclassified sequences</taxon>
        <taxon>metagenomes</taxon>
        <taxon>ecological metagenomes</taxon>
    </lineage>
</organism>
<evidence type="ECO:0000259" key="1">
    <source>
        <dbReference type="PROSITE" id="PS51085"/>
    </source>
</evidence>
<dbReference type="AlphaFoldDB" id="A0A0F9DNM5"/>
<evidence type="ECO:0000313" key="2">
    <source>
        <dbReference type="EMBL" id="KKL55396.1"/>
    </source>
</evidence>
<dbReference type="InterPro" id="IPR001041">
    <property type="entry name" value="2Fe-2S_ferredoxin-type"/>
</dbReference>
<name>A0A0F9DNM5_9ZZZZ</name>
<dbReference type="Pfam" id="PF00111">
    <property type="entry name" value="Fer2"/>
    <property type="match status" value="1"/>
</dbReference>
<dbReference type="EMBL" id="LAZR01030854">
    <property type="protein sequence ID" value="KKL55396.1"/>
    <property type="molecule type" value="Genomic_DNA"/>
</dbReference>
<protein>
    <recommendedName>
        <fullName evidence="1">2Fe-2S ferredoxin-type domain-containing protein</fullName>
    </recommendedName>
</protein>